<dbReference type="RefSeq" id="WP_167190563.1">
    <property type="nucleotide sequence ID" value="NZ_JAAONZ010000018.1"/>
</dbReference>
<dbReference type="EMBL" id="JAAONZ010000018">
    <property type="protein sequence ID" value="NHO67591.1"/>
    <property type="molecule type" value="Genomic_DNA"/>
</dbReference>
<gene>
    <name evidence="1" type="ORF">G8770_18755</name>
</gene>
<comment type="caution">
    <text evidence="1">The sequence shown here is derived from an EMBL/GenBank/DDBJ whole genome shotgun (WGS) entry which is preliminary data.</text>
</comment>
<protein>
    <submittedName>
        <fullName evidence="1">Uncharacterized protein</fullName>
    </submittedName>
</protein>
<organism evidence="1 2">
    <name type="scientific">Pseudomaricurvus hydrocarbonicus</name>
    <dbReference type="NCBI Taxonomy" id="1470433"/>
    <lineage>
        <taxon>Bacteria</taxon>
        <taxon>Pseudomonadati</taxon>
        <taxon>Pseudomonadota</taxon>
        <taxon>Gammaproteobacteria</taxon>
        <taxon>Cellvibrionales</taxon>
        <taxon>Cellvibrionaceae</taxon>
        <taxon>Pseudomaricurvus</taxon>
    </lineage>
</organism>
<accession>A0A9E5T284</accession>
<proteinExistence type="predicted"/>
<evidence type="ECO:0000313" key="2">
    <source>
        <dbReference type="Proteomes" id="UP000787472"/>
    </source>
</evidence>
<dbReference type="AlphaFoldDB" id="A0A9E5T284"/>
<keyword evidence="2" id="KW-1185">Reference proteome</keyword>
<name>A0A9E5T284_9GAMM</name>
<dbReference type="Proteomes" id="UP000787472">
    <property type="component" value="Unassembled WGS sequence"/>
</dbReference>
<evidence type="ECO:0000313" key="1">
    <source>
        <dbReference type="EMBL" id="NHO67591.1"/>
    </source>
</evidence>
<sequence>MDEFQFDTAMAMPVYLLGGGGLRTAVFGDRHGAKKRSENAVQRCCALQVCKFTEMENSKKRFLT</sequence>
<reference evidence="1" key="1">
    <citation type="submission" date="2020-03" db="EMBL/GenBank/DDBJ databases">
        <authorList>
            <person name="Guo F."/>
        </authorList>
    </citation>
    <scope>NUCLEOTIDE SEQUENCE</scope>
    <source>
        <strain evidence="1">JCM 30134</strain>
    </source>
</reference>